<dbReference type="InterPro" id="IPR027417">
    <property type="entry name" value="P-loop_NTPase"/>
</dbReference>
<protein>
    <recommendedName>
        <fullName evidence="1">PD-(D/E)XK endonuclease-like domain-containing protein</fullName>
    </recommendedName>
</protein>
<proteinExistence type="predicted"/>
<dbReference type="InterPro" id="IPR011604">
    <property type="entry name" value="PDDEXK-like_dom_sf"/>
</dbReference>
<sequence>MTLTDLPVIPLVDLPGGHDVVVLCPTARLAAELRRAHGAAQARAGASAWHALLSATPAQWLDHLTSAALLRGEISPSALPGRFLTWSQERSVWEQAVAHDLSPSPGTGEVADLFDCDGMALAAAEAESVRQAWRITVPEALYTEEYRAFLRWRDQVAKTCEPGHWHTADAALIWRIACVEQGLTGLPAQVGVAGFTVPDPLHARLFAALVARGVALFQVDFSYAGETQIRAGECVDATAECHAAAYWAQEMLAQNKQARVRIAVADLPARRHLLARVLEEALHAESVDAAAVADERDYAFATGMPLAAESLVDVGLQLLQLAVHPQRMALAGAGALLCGPGWSADDTEADARAQVEVALRSLLPPEVSLERWQRALVRCLVRDSENNPAPLLVAHTTILLDASRDFALLRRQLPSAWGERFDAFLLALGWPGQRALWPAERAACEALREILAALAQLDAMLGTVTASEAWRQVQRQCRDVQFHAPRERPARVEVCTLADAVAGPVDGLWLMGMNEGVWPPAPYPNPLLPAELQRRAGVPAARADSLTLQAQTMQALWLKSAPVMVFSWAGREGEKQLQPSPLLAEVMRYRQDFQQNSAHALSPSPENTPMEQFEDARAPDVTADEPVRGGTALLQAQALCPAWGFYRFRLGAAALPTPTFGLDAKTRGALLHLALEHFWRGRSQVDLLQMSVPACEEFIQQAVNHALEKFQQRAIEPLPARLAQLEVARLQRVLARWLAIEAQRAPFRVLACETRHDLDIEGLSVHVVVDRIDELNDGRLVIIDYKSGRSVKADSWSQPRMAEPQLPIYAALAFPDRAVAAVVLARVVMDEAGFSGVAEEAGLLPGVFPLEAQRRRYAEEDFPDWPAVRERWAERLTELAREIRHGCAAVVFENENDLKYCEVKPLLRVAERQSQWESVSQHNMDQKNTGLAP</sequence>
<keyword evidence="3" id="KW-1185">Reference proteome</keyword>
<dbReference type="Gene3D" id="3.40.50.300">
    <property type="entry name" value="P-loop containing nucleotide triphosphate hydrolases"/>
    <property type="match status" value="1"/>
</dbReference>
<accession>A0A0C5JLG0</accession>
<evidence type="ECO:0000313" key="2">
    <source>
        <dbReference type="EMBL" id="AJP48206.1"/>
    </source>
</evidence>
<dbReference type="AlphaFoldDB" id="A0A0C5JLG0"/>
<dbReference type="Gene3D" id="3.90.320.10">
    <property type="match status" value="1"/>
</dbReference>
<organism evidence="2 3">
    <name type="scientific">Rugosibacter aromaticivorans</name>
    <dbReference type="NCBI Taxonomy" id="1565605"/>
    <lineage>
        <taxon>Bacteria</taxon>
        <taxon>Pseudomonadati</taxon>
        <taxon>Pseudomonadota</taxon>
        <taxon>Betaproteobacteria</taxon>
        <taxon>Nitrosomonadales</taxon>
        <taxon>Sterolibacteriaceae</taxon>
        <taxon>Rugosibacter</taxon>
    </lineage>
</organism>
<dbReference type="EMBL" id="CP010554">
    <property type="protein sequence ID" value="AJP48206.1"/>
    <property type="molecule type" value="Genomic_DNA"/>
</dbReference>
<dbReference type="InterPro" id="IPR038726">
    <property type="entry name" value="PDDEXK_AddAB-type"/>
</dbReference>
<dbReference type="STRING" id="1565605.PG1C_06540"/>
<dbReference type="InterPro" id="IPR019925">
    <property type="entry name" value="DNA_repair_protein_predicted"/>
</dbReference>
<dbReference type="NCBIfam" id="TIGR03623">
    <property type="entry name" value="probable DNA repair protein"/>
    <property type="match status" value="1"/>
</dbReference>
<dbReference type="RefSeq" id="WP_202636657.1">
    <property type="nucleotide sequence ID" value="NZ_CP010554.1"/>
</dbReference>
<name>A0A0C5JLG0_9PROT</name>
<evidence type="ECO:0000259" key="1">
    <source>
        <dbReference type="Pfam" id="PF12705"/>
    </source>
</evidence>
<dbReference type="Proteomes" id="UP000061603">
    <property type="component" value="Chromosome"/>
</dbReference>
<dbReference type="KEGG" id="rbu:PG1C_06540"/>
<gene>
    <name evidence="2" type="ORF">PG1C_06540</name>
</gene>
<dbReference type="Pfam" id="PF12705">
    <property type="entry name" value="PDDEXK_1"/>
    <property type="match status" value="1"/>
</dbReference>
<reference evidence="2 3" key="1">
    <citation type="journal article" date="2015" name="Genome Announc.">
        <title>Complete Genome Sequence of a Novel Bacterium within the Family Rhodocyclaceae That Degrades Polycyclic Aromatic Hydrocarbons.</title>
        <authorList>
            <person name="Singleton D.R."/>
            <person name="Dickey A.N."/>
            <person name="Scholl E.H."/>
            <person name="Wright F.A."/>
            <person name="Aitken M.D."/>
        </authorList>
    </citation>
    <scope>NUCLEOTIDE SEQUENCE [LARGE SCALE GENOMIC DNA]</scope>
    <source>
        <strain evidence="3">PG1-Ca6</strain>
    </source>
</reference>
<dbReference type="SUPFAM" id="SSF52540">
    <property type="entry name" value="P-loop containing nucleoside triphosphate hydrolases"/>
    <property type="match status" value="1"/>
</dbReference>
<dbReference type="HOGENOM" id="CLU_014693_0_0_4"/>
<evidence type="ECO:0000313" key="3">
    <source>
        <dbReference type="Proteomes" id="UP000061603"/>
    </source>
</evidence>
<feature type="domain" description="PD-(D/E)XK endonuclease-like" evidence="1">
    <location>
        <begin position="645"/>
        <end position="904"/>
    </location>
</feature>